<reference evidence="3" key="1">
    <citation type="submission" date="2022-11" db="UniProtKB">
        <authorList>
            <consortium name="WormBaseParasite"/>
        </authorList>
    </citation>
    <scope>IDENTIFICATION</scope>
</reference>
<protein>
    <recommendedName>
        <fullName evidence="1">TopBP1-like BRCT0 domain-containing protein</fullName>
    </recommendedName>
</protein>
<dbReference type="InterPro" id="IPR049542">
    <property type="entry name" value="TopBP1-like_BRCT0"/>
</dbReference>
<accession>A0A914VAU7</accession>
<dbReference type="Pfam" id="PF21298">
    <property type="entry name" value="TopBP1_BRCT0"/>
    <property type="match status" value="1"/>
</dbReference>
<dbReference type="InterPro" id="IPR036420">
    <property type="entry name" value="BRCT_dom_sf"/>
</dbReference>
<keyword evidence="2" id="KW-1185">Reference proteome</keyword>
<organism evidence="2 3">
    <name type="scientific">Plectus sambesii</name>
    <dbReference type="NCBI Taxonomy" id="2011161"/>
    <lineage>
        <taxon>Eukaryota</taxon>
        <taxon>Metazoa</taxon>
        <taxon>Ecdysozoa</taxon>
        <taxon>Nematoda</taxon>
        <taxon>Chromadorea</taxon>
        <taxon>Plectida</taxon>
        <taxon>Plectina</taxon>
        <taxon>Plectoidea</taxon>
        <taxon>Plectidae</taxon>
        <taxon>Plectus</taxon>
    </lineage>
</organism>
<name>A0A914VAU7_9BILA</name>
<dbReference type="WBParaSite" id="PSAMB.scaffold17549size1104.g37326.t1">
    <property type="protein sequence ID" value="PSAMB.scaffold17549size1104.g37326.t1"/>
    <property type="gene ID" value="PSAMB.scaffold17549size1104.g37326"/>
</dbReference>
<dbReference type="Proteomes" id="UP000887566">
    <property type="component" value="Unplaced"/>
</dbReference>
<feature type="domain" description="TopBP1-like BRCT0" evidence="1">
    <location>
        <begin position="11"/>
        <end position="70"/>
    </location>
</feature>
<dbReference type="AlphaFoldDB" id="A0A914VAU7"/>
<evidence type="ECO:0000259" key="1">
    <source>
        <dbReference type="Pfam" id="PF21298"/>
    </source>
</evidence>
<sequence>RMESAGIAPQWITPAECLSLQSRGRNVFVIPAFRGPIFQHLSDLKCKLYGPPIVLQYLHKNTHLPRWSHPGFS</sequence>
<evidence type="ECO:0000313" key="2">
    <source>
        <dbReference type="Proteomes" id="UP000887566"/>
    </source>
</evidence>
<evidence type="ECO:0000313" key="3">
    <source>
        <dbReference type="WBParaSite" id="PSAMB.scaffold17549size1104.g37326.t1"/>
    </source>
</evidence>
<proteinExistence type="predicted"/>
<dbReference type="Gene3D" id="3.40.50.10190">
    <property type="entry name" value="BRCT domain"/>
    <property type="match status" value="1"/>
</dbReference>